<protein>
    <submittedName>
        <fullName evidence="1">Uncharacterized protein</fullName>
    </submittedName>
</protein>
<organism evidence="1 2">
    <name type="scientific">Cymbomonas tetramitiformis</name>
    <dbReference type="NCBI Taxonomy" id="36881"/>
    <lineage>
        <taxon>Eukaryota</taxon>
        <taxon>Viridiplantae</taxon>
        <taxon>Chlorophyta</taxon>
        <taxon>Pyramimonadophyceae</taxon>
        <taxon>Pyramimonadales</taxon>
        <taxon>Pyramimonadaceae</taxon>
        <taxon>Cymbomonas</taxon>
    </lineage>
</organism>
<evidence type="ECO:0000313" key="2">
    <source>
        <dbReference type="Proteomes" id="UP001190700"/>
    </source>
</evidence>
<keyword evidence="2" id="KW-1185">Reference proteome</keyword>
<name>A0AAE0GB27_9CHLO</name>
<dbReference type="InterPro" id="IPR019265">
    <property type="entry name" value="RTRAF"/>
</dbReference>
<dbReference type="Proteomes" id="UP001190700">
    <property type="component" value="Unassembled WGS sequence"/>
</dbReference>
<reference evidence="1 2" key="1">
    <citation type="journal article" date="2015" name="Genome Biol. Evol.">
        <title>Comparative Genomics of a Bacterivorous Green Alga Reveals Evolutionary Causalities and Consequences of Phago-Mixotrophic Mode of Nutrition.</title>
        <authorList>
            <person name="Burns J.A."/>
            <person name="Paasch A."/>
            <person name="Narechania A."/>
            <person name="Kim E."/>
        </authorList>
    </citation>
    <scope>NUCLEOTIDE SEQUENCE [LARGE SCALE GENOMIC DNA]</scope>
    <source>
        <strain evidence="1 2">PLY_AMNH</strain>
    </source>
</reference>
<comment type="caution">
    <text evidence="1">The sequence shown here is derived from an EMBL/GenBank/DDBJ whole genome shotgun (WGS) entry which is preliminary data.</text>
</comment>
<dbReference type="EMBL" id="LGRX02007511">
    <property type="protein sequence ID" value="KAK3274841.1"/>
    <property type="molecule type" value="Genomic_DNA"/>
</dbReference>
<dbReference type="PANTHER" id="PTHR15924">
    <property type="entry name" value="CLE"/>
    <property type="match status" value="1"/>
</dbReference>
<accession>A0AAE0GB27</accession>
<proteinExistence type="predicted"/>
<gene>
    <name evidence="1" type="ORF">CYMTET_16980</name>
</gene>
<evidence type="ECO:0000313" key="1">
    <source>
        <dbReference type="EMBL" id="KAK3274841.1"/>
    </source>
</evidence>
<dbReference type="AlphaFoldDB" id="A0AAE0GB27"/>
<sequence>MGSRSRTIFLSSLNYPKASSFAVEDGRSFRELVLWLEDTKIRFYSVDDRKPLRASGAEWTAAFFKYAEDLECHIPSTSENRTKILDFLISQAITEEYRDNCTRISEATQKLPSSNAAVGKVGAAEAEVSKLAPVCPVFSQLDSPEFEGALKAAAVALHVPLEADVPRLLKSVLGAAQRVLSPAALEAATGKTASQAGGSSTIGGLPKSKFPLGFSLDDPPLDEAATLLRVLYINDLRRLQTQVDHYIVDMQEYTADPKTDAKLGRVGV</sequence>
<dbReference type="Pfam" id="PF10036">
    <property type="entry name" value="RLL"/>
    <property type="match status" value="1"/>
</dbReference>